<protein>
    <submittedName>
        <fullName evidence="10">Uncharacterized protein</fullName>
    </submittedName>
</protein>
<dbReference type="GO" id="GO:0005126">
    <property type="term" value="F:cytokine receptor binding"/>
    <property type="evidence" value="ECO:0007669"/>
    <property type="project" value="InterPro"/>
</dbReference>
<comment type="similarity">
    <text evidence="2 8">Belongs to the alpha/beta interferon family.</text>
</comment>
<dbReference type="GO" id="GO:0051607">
    <property type="term" value="P:defense response to virus"/>
    <property type="evidence" value="ECO:0007669"/>
    <property type="project" value="UniProtKB-KW"/>
</dbReference>
<evidence type="ECO:0000256" key="9">
    <source>
        <dbReference type="SAM" id="SignalP"/>
    </source>
</evidence>
<dbReference type="SUPFAM" id="SSF47266">
    <property type="entry name" value="4-helical cytokines"/>
    <property type="match status" value="1"/>
</dbReference>
<feature type="chain" id="PRO_5034352791" evidence="9">
    <location>
        <begin position="23"/>
        <end position="197"/>
    </location>
</feature>
<keyword evidence="6 8" id="KW-0051">Antiviral defense</keyword>
<dbReference type="PANTHER" id="PTHR11691">
    <property type="entry name" value="TYPE I INTERFERON"/>
    <property type="match status" value="1"/>
</dbReference>
<dbReference type="Proteomes" id="UP000694545">
    <property type="component" value="Unplaced"/>
</dbReference>
<evidence type="ECO:0000256" key="7">
    <source>
        <dbReference type="ARBA" id="ARBA00023157"/>
    </source>
</evidence>
<reference evidence="10" key="1">
    <citation type="submission" date="2025-08" db="UniProtKB">
        <authorList>
            <consortium name="Ensembl"/>
        </authorList>
    </citation>
    <scope>IDENTIFICATION</scope>
</reference>
<dbReference type="InterPro" id="IPR000471">
    <property type="entry name" value="Interferon_alpha/beta/delta"/>
</dbReference>
<keyword evidence="5 9" id="KW-0732">Signal</keyword>
<evidence type="ECO:0000256" key="1">
    <source>
        <dbReference type="ARBA" id="ARBA00004613"/>
    </source>
</evidence>
<evidence type="ECO:0000256" key="3">
    <source>
        <dbReference type="ARBA" id="ARBA00022514"/>
    </source>
</evidence>
<dbReference type="Gene3D" id="1.20.1250.10">
    <property type="match status" value="1"/>
</dbReference>
<comment type="subcellular location">
    <subcellularLocation>
        <location evidence="1">Secreted</location>
    </subcellularLocation>
</comment>
<evidence type="ECO:0000256" key="4">
    <source>
        <dbReference type="ARBA" id="ARBA00022525"/>
    </source>
</evidence>
<dbReference type="InterPro" id="IPR009079">
    <property type="entry name" value="4_helix_cytokine-like_core"/>
</dbReference>
<dbReference type="Pfam" id="PF00143">
    <property type="entry name" value="Interferon"/>
    <property type="match status" value="1"/>
</dbReference>
<dbReference type="OMA" id="WDENTIA"/>
<evidence type="ECO:0000256" key="8">
    <source>
        <dbReference type="RuleBase" id="RU000436"/>
    </source>
</evidence>
<dbReference type="GO" id="GO:0005125">
    <property type="term" value="F:cytokine activity"/>
    <property type="evidence" value="ECO:0007669"/>
    <property type="project" value="UniProtKB-KW"/>
</dbReference>
<proteinExistence type="inferred from homology"/>
<organism evidence="10 11">
    <name type="scientific">Varanus komodoensis</name>
    <name type="common">Komodo dragon</name>
    <dbReference type="NCBI Taxonomy" id="61221"/>
    <lineage>
        <taxon>Eukaryota</taxon>
        <taxon>Metazoa</taxon>
        <taxon>Chordata</taxon>
        <taxon>Craniata</taxon>
        <taxon>Vertebrata</taxon>
        <taxon>Euteleostomi</taxon>
        <taxon>Lepidosauria</taxon>
        <taxon>Squamata</taxon>
        <taxon>Bifurcata</taxon>
        <taxon>Unidentata</taxon>
        <taxon>Episquamata</taxon>
        <taxon>Toxicofera</taxon>
        <taxon>Anguimorpha</taxon>
        <taxon>Paleoanguimorpha</taxon>
        <taxon>Varanoidea</taxon>
        <taxon>Varanidae</taxon>
        <taxon>Varanus</taxon>
    </lineage>
</organism>
<evidence type="ECO:0000256" key="6">
    <source>
        <dbReference type="ARBA" id="ARBA00023118"/>
    </source>
</evidence>
<name>A0A8D2LLB7_VARKO</name>
<accession>A0A8D2LLB7</accession>
<keyword evidence="4" id="KW-0964">Secreted</keyword>
<keyword evidence="3 8" id="KW-0202">Cytokine</keyword>
<evidence type="ECO:0000256" key="2">
    <source>
        <dbReference type="ARBA" id="ARBA00011033"/>
    </source>
</evidence>
<sequence length="197" mass="22468">MAVPIWVPLICLVMLFFTGIASQDCDESRHKLEETNQANLELLTKKMGSTIPIECMDNVINFASKPNEENFKRLTQLQAENATVAIQEILQEILHLFSDDHAKMAWDENTIAAFKAGMNREIGDLRPCLGTGDYIDIIPIVKAYFQRIKDELKDKDYSICTWEIAQLEIRECLLAIAQLIKRMHSEGTAKCLEKCFN</sequence>
<dbReference type="GO" id="GO:0005615">
    <property type="term" value="C:extracellular space"/>
    <property type="evidence" value="ECO:0007669"/>
    <property type="project" value="UniProtKB-KW"/>
</dbReference>
<dbReference type="PRINTS" id="PR00266">
    <property type="entry name" value="INTERFERONAB"/>
</dbReference>
<evidence type="ECO:0000313" key="11">
    <source>
        <dbReference type="Proteomes" id="UP000694545"/>
    </source>
</evidence>
<reference evidence="10" key="2">
    <citation type="submission" date="2025-09" db="UniProtKB">
        <authorList>
            <consortium name="Ensembl"/>
        </authorList>
    </citation>
    <scope>IDENTIFICATION</scope>
</reference>
<dbReference type="SMART" id="SM00076">
    <property type="entry name" value="IFabd"/>
    <property type="match status" value="1"/>
</dbReference>
<evidence type="ECO:0000313" key="10">
    <source>
        <dbReference type="Ensembl" id="ENSVKKP00000023759.1"/>
    </source>
</evidence>
<dbReference type="Ensembl" id="ENSVKKT00000024342.1">
    <property type="protein sequence ID" value="ENSVKKP00000023759.1"/>
    <property type="gene ID" value="ENSVKKG00000015687.1"/>
</dbReference>
<evidence type="ECO:0000256" key="5">
    <source>
        <dbReference type="ARBA" id="ARBA00022729"/>
    </source>
</evidence>
<keyword evidence="7" id="KW-1015">Disulfide bond</keyword>
<dbReference type="PANTHER" id="PTHR11691:SF73">
    <property type="entry name" value="INTERFERON BETA"/>
    <property type="match status" value="1"/>
</dbReference>
<dbReference type="GO" id="GO:0006955">
    <property type="term" value="P:immune response"/>
    <property type="evidence" value="ECO:0007669"/>
    <property type="project" value="UniProtKB-ARBA"/>
</dbReference>
<dbReference type="AlphaFoldDB" id="A0A8D2LLB7"/>
<keyword evidence="11" id="KW-1185">Reference proteome</keyword>
<feature type="signal peptide" evidence="9">
    <location>
        <begin position="1"/>
        <end position="22"/>
    </location>
</feature>